<dbReference type="Pfam" id="PF07949">
    <property type="entry name" value="YbbR"/>
    <property type="match status" value="3"/>
</dbReference>
<proteinExistence type="predicted"/>
<dbReference type="Proteomes" id="UP000476934">
    <property type="component" value="Unassembled WGS sequence"/>
</dbReference>
<dbReference type="AlphaFoldDB" id="A0A6M0PBD8"/>
<evidence type="ECO:0000313" key="3">
    <source>
        <dbReference type="Proteomes" id="UP000476934"/>
    </source>
</evidence>
<sequence>MDRLMDSRWFMRILALVFAVSLYMSVTVENGGKVINITQNKGSGVVKDVPIELYYDSTNLVVSGAPKTVNVEISGPKILVQQVKASRDFNVYMDLSNAHIGRQKAEIKIKNISDKLKVKLSRKYAYVTVQEKISKRFNVEAEFDKGLVPEGYETSSPIVDPATVKITGAKDVLDKISYVKATLETSKPINSTVSQQAKVRVLDKNLNKLDVVVEPSTVEVTVPVSNPSKQIPITVNPIGSENQGVTIKSITTEPKKVTLYGTSDVLAGIDKLPVNVDISKVKKDTTIKVPIKLPDGVNKATPDTVKAKITVEKNMDEKKISNVPIYEKGLGNDYDVKFLSPESGTIDIFADGTTEELNNISASDFRVSVNLSGMSNGVHEVSYTVSGPKGVSWKLPDDKAKVSIKEKSVTTTTNDDESSQSKESTTDDSSDQNADMNSADTENKTEN</sequence>
<gene>
    <name evidence="2" type="ORF">G4D61_17520</name>
</gene>
<dbReference type="InterPro" id="IPR053154">
    <property type="entry name" value="c-di-AMP_regulator"/>
</dbReference>
<feature type="region of interest" description="Disordered" evidence="1">
    <location>
        <begin position="402"/>
        <end position="447"/>
    </location>
</feature>
<keyword evidence="3" id="KW-1185">Reference proteome</keyword>
<evidence type="ECO:0000313" key="2">
    <source>
        <dbReference type="EMBL" id="NEY21715.1"/>
    </source>
</evidence>
<reference evidence="2 3" key="2">
    <citation type="submission" date="2020-03" db="EMBL/GenBank/DDBJ databases">
        <title>Bacillus aquiflavi sp. nov., isolated from yellow water of strong flavor Chinese baijiu in Yibin region of China.</title>
        <authorList>
            <person name="Xie J."/>
        </authorList>
    </citation>
    <scope>NUCLEOTIDE SEQUENCE [LARGE SCALE GENOMIC DNA]</scope>
    <source>
        <strain evidence="2 3">Gsoil 114</strain>
    </source>
</reference>
<dbReference type="PANTHER" id="PTHR37804">
    <property type="entry name" value="CDAA REGULATORY PROTEIN CDAR"/>
    <property type="match status" value="1"/>
</dbReference>
<dbReference type="PANTHER" id="PTHR37804:SF1">
    <property type="entry name" value="CDAA REGULATORY PROTEIN CDAR"/>
    <property type="match status" value="1"/>
</dbReference>
<dbReference type="EMBL" id="JAAIWK010000047">
    <property type="protein sequence ID" value="NEY21715.1"/>
    <property type="molecule type" value="Genomic_DNA"/>
</dbReference>
<feature type="compositionally biased region" description="Polar residues" evidence="1">
    <location>
        <begin position="431"/>
        <end position="440"/>
    </location>
</feature>
<dbReference type="InterPro" id="IPR012505">
    <property type="entry name" value="YbbR"/>
</dbReference>
<reference evidence="2 3" key="1">
    <citation type="submission" date="2020-02" db="EMBL/GenBank/DDBJ databases">
        <authorList>
            <person name="Feng H."/>
        </authorList>
    </citation>
    <scope>NUCLEOTIDE SEQUENCE [LARGE SCALE GENOMIC DNA]</scope>
    <source>
        <strain evidence="2 3">Gsoil 114</strain>
    </source>
</reference>
<dbReference type="RefSeq" id="WP_025731617.1">
    <property type="nucleotide sequence ID" value="NZ_JAAIWK010000047.1"/>
</dbReference>
<organism evidence="2 3">
    <name type="scientific">Heyndrickxia ginsengihumi</name>
    <dbReference type="NCBI Taxonomy" id="363870"/>
    <lineage>
        <taxon>Bacteria</taxon>
        <taxon>Bacillati</taxon>
        <taxon>Bacillota</taxon>
        <taxon>Bacilli</taxon>
        <taxon>Bacillales</taxon>
        <taxon>Bacillaceae</taxon>
        <taxon>Heyndrickxia</taxon>
    </lineage>
</organism>
<accession>A0A6M0PBD8</accession>
<dbReference type="Gene3D" id="2.170.120.40">
    <property type="entry name" value="YbbR-like domain"/>
    <property type="match status" value="2"/>
</dbReference>
<name>A0A6M0PBD8_9BACI</name>
<comment type="caution">
    <text evidence="2">The sequence shown here is derived from an EMBL/GenBank/DDBJ whole genome shotgun (WGS) entry which is preliminary data.</text>
</comment>
<protein>
    <submittedName>
        <fullName evidence="2">YbbR-like domain-containing protein</fullName>
    </submittedName>
</protein>
<evidence type="ECO:0000256" key="1">
    <source>
        <dbReference type="SAM" id="MobiDB-lite"/>
    </source>
</evidence>
<dbReference type="Gene3D" id="2.170.120.30">
    <property type="match status" value="2"/>
</dbReference>
<dbReference type="OrthoDB" id="2960905at2"/>